<name>A0AAW2KR77_SESRA</name>
<sequence>MVAGQYLRFAFEACRQQFIAWGYPPVGEDTSFLNFELVLDTAPDLFAGPALTAKTTPIESDMVLFDLGSIFTRLLIMAWVCFSDGDLDHILGEAKAEVRGEVGQAEAAVEDGRAPDEGLPPPRVKTSWVLQGRLLRRKKRKRSVARPHLWGCDLSVE</sequence>
<dbReference type="EMBL" id="JACGWJ010000027">
    <property type="protein sequence ID" value="KAL0309043.1"/>
    <property type="molecule type" value="Genomic_DNA"/>
</dbReference>
<gene>
    <name evidence="1" type="ORF">Sradi_5846600</name>
</gene>
<reference evidence="1" key="1">
    <citation type="submission" date="2020-06" db="EMBL/GenBank/DDBJ databases">
        <authorList>
            <person name="Li T."/>
            <person name="Hu X."/>
            <person name="Zhang T."/>
            <person name="Song X."/>
            <person name="Zhang H."/>
            <person name="Dai N."/>
            <person name="Sheng W."/>
            <person name="Hou X."/>
            <person name="Wei L."/>
        </authorList>
    </citation>
    <scope>NUCLEOTIDE SEQUENCE</scope>
    <source>
        <strain evidence="1">G02</strain>
        <tissue evidence="1">Leaf</tissue>
    </source>
</reference>
<proteinExistence type="predicted"/>
<protein>
    <submittedName>
        <fullName evidence="1">Uncharacterized protein</fullName>
    </submittedName>
</protein>
<evidence type="ECO:0000313" key="1">
    <source>
        <dbReference type="EMBL" id="KAL0309043.1"/>
    </source>
</evidence>
<reference evidence="1" key="2">
    <citation type="journal article" date="2024" name="Plant">
        <title>Genomic evolution and insights into agronomic trait innovations of Sesamum species.</title>
        <authorList>
            <person name="Miao H."/>
            <person name="Wang L."/>
            <person name="Qu L."/>
            <person name="Liu H."/>
            <person name="Sun Y."/>
            <person name="Le M."/>
            <person name="Wang Q."/>
            <person name="Wei S."/>
            <person name="Zheng Y."/>
            <person name="Lin W."/>
            <person name="Duan Y."/>
            <person name="Cao H."/>
            <person name="Xiong S."/>
            <person name="Wang X."/>
            <person name="Wei L."/>
            <person name="Li C."/>
            <person name="Ma Q."/>
            <person name="Ju M."/>
            <person name="Zhao R."/>
            <person name="Li G."/>
            <person name="Mu C."/>
            <person name="Tian Q."/>
            <person name="Mei H."/>
            <person name="Zhang T."/>
            <person name="Gao T."/>
            <person name="Zhang H."/>
        </authorList>
    </citation>
    <scope>NUCLEOTIDE SEQUENCE</scope>
    <source>
        <strain evidence="1">G02</strain>
    </source>
</reference>
<dbReference type="AlphaFoldDB" id="A0AAW2KR77"/>
<comment type="caution">
    <text evidence="1">The sequence shown here is derived from an EMBL/GenBank/DDBJ whole genome shotgun (WGS) entry which is preliminary data.</text>
</comment>
<organism evidence="1">
    <name type="scientific">Sesamum radiatum</name>
    <name type="common">Black benniseed</name>
    <dbReference type="NCBI Taxonomy" id="300843"/>
    <lineage>
        <taxon>Eukaryota</taxon>
        <taxon>Viridiplantae</taxon>
        <taxon>Streptophyta</taxon>
        <taxon>Embryophyta</taxon>
        <taxon>Tracheophyta</taxon>
        <taxon>Spermatophyta</taxon>
        <taxon>Magnoliopsida</taxon>
        <taxon>eudicotyledons</taxon>
        <taxon>Gunneridae</taxon>
        <taxon>Pentapetalae</taxon>
        <taxon>asterids</taxon>
        <taxon>lamiids</taxon>
        <taxon>Lamiales</taxon>
        <taxon>Pedaliaceae</taxon>
        <taxon>Sesamum</taxon>
    </lineage>
</organism>
<accession>A0AAW2KR77</accession>